<sequence length="62" mass="7236">MFLIIETEYDSVENHNFAKTNLKFKTSITKIELDNPDITIVNVDNLKTWDICTGKWTDVEMV</sequence>
<proteinExistence type="predicted"/>
<organism evidence="1">
    <name type="scientific">uncultured marine virus</name>
    <dbReference type="NCBI Taxonomy" id="186617"/>
    <lineage>
        <taxon>Viruses</taxon>
        <taxon>environmental samples</taxon>
    </lineage>
</organism>
<protein>
    <submittedName>
        <fullName evidence="1">Uncharacterized protein</fullName>
    </submittedName>
</protein>
<reference evidence="1" key="2">
    <citation type="submission" date="2015-03" db="EMBL/GenBank/DDBJ databases">
        <authorList>
            <person name="Chow C.-E.T."/>
            <person name="Winget D.M."/>
            <person name="White R.A.III."/>
            <person name="Hallam S.J."/>
            <person name="Suttle C.A."/>
        </authorList>
    </citation>
    <scope>NUCLEOTIDE SEQUENCE</scope>
    <source>
        <strain evidence="1">H4084988</strain>
    </source>
</reference>
<evidence type="ECO:0000313" key="1">
    <source>
        <dbReference type="EMBL" id="AKH47477.1"/>
    </source>
</evidence>
<reference evidence="1" key="1">
    <citation type="journal article" date="2015" name="Front. Microbiol.">
        <title>Combining genomic sequencing methods to explore viral diversity and reveal potential virus-host interactions.</title>
        <authorList>
            <person name="Chow C.E."/>
            <person name="Winget D.M."/>
            <person name="White R.A.III."/>
            <person name="Hallam S.J."/>
            <person name="Suttle C.A."/>
        </authorList>
    </citation>
    <scope>NUCLEOTIDE SEQUENCE</scope>
    <source>
        <strain evidence="1">H4084988</strain>
    </source>
</reference>
<accession>A0A0F7L7U2</accession>
<name>A0A0F7L7U2_9VIRU</name>
<dbReference type="EMBL" id="KR029594">
    <property type="protein sequence ID" value="AKH47477.1"/>
    <property type="molecule type" value="Genomic_DNA"/>
</dbReference>